<dbReference type="EMBL" id="LLYW01000050">
    <property type="protein sequence ID" value="KUH31662.1"/>
    <property type="molecule type" value="Genomic_DNA"/>
</dbReference>
<evidence type="ECO:0000313" key="2">
    <source>
        <dbReference type="EMBL" id="KUH31662.1"/>
    </source>
</evidence>
<feature type="transmembrane region" description="Helical" evidence="1">
    <location>
        <begin position="400"/>
        <end position="419"/>
    </location>
</feature>
<dbReference type="InterPro" id="IPR037272">
    <property type="entry name" value="SNS_sf"/>
</dbReference>
<feature type="transmembrane region" description="Helical" evidence="1">
    <location>
        <begin position="373"/>
        <end position="394"/>
    </location>
</feature>
<evidence type="ECO:0008006" key="4">
    <source>
        <dbReference type="Google" id="ProtNLM"/>
    </source>
</evidence>
<dbReference type="OrthoDB" id="99721at2157"/>
<evidence type="ECO:0000256" key="1">
    <source>
        <dbReference type="SAM" id="Phobius"/>
    </source>
</evidence>
<proteinExistence type="predicted"/>
<keyword evidence="1" id="KW-0472">Membrane</keyword>
<feature type="transmembrane region" description="Helical" evidence="1">
    <location>
        <begin position="7"/>
        <end position="28"/>
    </location>
</feature>
<organism evidence="2 3">
    <name type="scientific">Thermococcus celericrescens</name>
    <dbReference type="NCBI Taxonomy" id="227598"/>
    <lineage>
        <taxon>Archaea</taxon>
        <taxon>Methanobacteriati</taxon>
        <taxon>Methanobacteriota</taxon>
        <taxon>Thermococci</taxon>
        <taxon>Thermococcales</taxon>
        <taxon>Thermococcaceae</taxon>
        <taxon>Thermococcus</taxon>
    </lineage>
</organism>
<comment type="caution">
    <text evidence="2">The sequence shown here is derived from an EMBL/GenBank/DDBJ whole genome shotgun (WGS) entry which is preliminary data.</text>
</comment>
<dbReference type="RefSeq" id="WP_058939849.1">
    <property type="nucleotide sequence ID" value="NZ_LLYW01000050.1"/>
</dbReference>
<keyword evidence="3" id="KW-1185">Reference proteome</keyword>
<feature type="transmembrane region" description="Helical" evidence="1">
    <location>
        <begin position="343"/>
        <end position="361"/>
    </location>
</feature>
<dbReference type="AlphaFoldDB" id="A0A117ISS0"/>
<feature type="transmembrane region" description="Helical" evidence="1">
    <location>
        <begin position="138"/>
        <end position="160"/>
    </location>
</feature>
<name>A0A117ISS0_9EURY</name>
<protein>
    <recommendedName>
        <fullName evidence="4">Amino acid permease</fullName>
    </recommendedName>
</protein>
<feature type="transmembrane region" description="Helical" evidence="1">
    <location>
        <begin position="104"/>
        <end position="131"/>
    </location>
</feature>
<keyword evidence="1" id="KW-0812">Transmembrane</keyword>
<feature type="transmembrane region" description="Helical" evidence="1">
    <location>
        <begin position="279"/>
        <end position="299"/>
    </location>
</feature>
<dbReference type="SUPFAM" id="SSF161070">
    <property type="entry name" value="SNF-like"/>
    <property type="match status" value="1"/>
</dbReference>
<keyword evidence="1" id="KW-1133">Transmembrane helix</keyword>
<feature type="transmembrane region" description="Helical" evidence="1">
    <location>
        <begin position="320"/>
        <end position="337"/>
    </location>
</feature>
<dbReference type="Proteomes" id="UP000053462">
    <property type="component" value="Unassembled WGS sequence"/>
</dbReference>
<reference evidence="2 3" key="1">
    <citation type="submission" date="2015-10" db="EMBL/GenBank/DDBJ databases">
        <title>Draft genome sequence of Thermococcus celericrescens strain DSM 17994.</title>
        <authorList>
            <person name="Hong S.-J."/>
            <person name="Park C.-E."/>
            <person name="Shin J.-H."/>
        </authorList>
    </citation>
    <scope>NUCLEOTIDE SEQUENCE [LARGE SCALE GENOMIC DNA]</scope>
    <source>
        <strain evidence="2 3">DSM 17994</strain>
    </source>
</reference>
<evidence type="ECO:0000313" key="3">
    <source>
        <dbReference type="Proteomes" id="UP000053462"/>
    </source>
</evidence>
<accession>A0A117ISS0</accession>
<feature type="transmembrane region" description="Helical" evidence="1">
    <location>
        <begin position="40"/>
        <end position="58"/>
    </location>
</feature>
<feature type="transmembrane region" description="Helical" evidence="1">
    <location>
        <begin position="196"/>
        <end position="215"/>
    </location>
</feature>
<feature type="transmembrane region" description="Helical" evidence="1">
    <location>
        <begin position="79"/>
        <end position="98"/>
    </location>
</feature>
<gene>
    <name evidence="2" type="ORF">APY94_11990</name>
</gene>
<dbReference type="NCBIfam" id="NF037979">
    <property type="entry name" value="Na_transp"/>
    <property type="match status" value="1"/>
</dbReference>
<sequence length="430" mass="46268">MDEVKKWTLYLTFLVAGFATGIGSIGLFPQFWLQYGITGMAVYIVFLAVFTYIAILEAETVMKSGYYFVELYNKVSKRPAMVLSIFVVVAIFLSYYAANTMLTVLSPVLGTGTVARLIAKVLMFTMVFLILTRAKEKTFSIMAFGSIIFVVAVTVTAVAFKVQIPENAAFLGLAKHMIVARHELSLALIKAAAERALYGVGLGMAFYLMLGSFINERFNAKVIIGTGIFIQLLIGVLSTVTVVYAIAPTTPERLLQYVYGGEEGAIQMMADLPTILADYPMLLALIGLSTFFAGVTSLLPTAEVGLQIIESMMDTGRNRAATYLIGTSLLIGIFDSQPSIANMVLKAVVVATFFTAIYELYPVVSSGKKLSMAAMAVVAVGSLVFVVGGLYAFFGVFRAGGLYVVSGVLAAIVLLFGLFGDRLVAQKTAV</sequence>
<feature type="transmembrane region" description="Helical" evidence="1">
    <location>
        <begin position="222"/>
        <end position="247"/>
    </location>
</feature>